<dbReference type="PRINTS" id="PR00774">
    <property type="entry name" value="GUANYLIN"/>
</dbReference>
<keyword evidence="4" id="KW-0732">Signal</keyword>
<evidence type="ECO:0000313" key="9">
    <source>
        <dbReference type="Proteomes" id="UP000694567"/>
    </source>
</evidence>
<evidence type="ECO:0000256" key="1">
    <source>
        <dbReference type="ARBA" id="ARBA00004613"/>
    </source>
</evidence>
<organism evidence="8 9">
    <name type="scientific">Bubo bubo</name>
    <name type="common">Eurasian eagle-owl</name>
    <name type="synonym">Strix bubo</name>
    <dbReference type="NCBI Taxonomy" id="30461"/>
    <lineage>
        <taxon>Eukaryota</taxon>
        <taxon>Metazoa</taxon>
        <taxon>Chordata</taxon>
        <taxon>Craniata</taxon>
        <taxon>Vertebrata</taxon>
        <taxon>Euteleostomi</taxon>
        <taxon>Archelosauria</taxon>
        <taxon>Archosauria</taxon>
        <taxon>Dinosauria</taxon>
        <taxon>Saurischia</taxon>
        <taxon>Theropoda</taxon>
        <taxon>Coelurosauria</taxon>
        <taxon>Aves</taxon>
        <taxon>Neognathae</taxon>
        <taxon>Neoaves</taxon>
        <taxon>Telluraves</taxon>
        <taxon>Strigiformes</taxon>
        <taxon>Strigidae</taxon>
        <taxon>Bubo</taxon>
    </lineage>
</organism>
<dbReference type="Pfam" id="PF02058">
    <property type="entry name" value="Guanylin"/>
    <property type="match status" value="1"/>
</dbReference>
<keyword evidence="9" id="KW-1185">Reference proteome</keyword>
<evidence type="ECO:0000313" key="8">
    <source>
        <dbReference type="Ensembl" id="ENSBOBP00000023814.1"/>
    </source>
</evidence>
<keyword evidence="3" id="KW-0964">Secreted</keyword>
<dbReference type="InterPro" id="IPR000879">
    <property type="entry name" value="Guanylin"/>
</dbReference>
<evidence type="ECO:0000256" key="4">
    <source>
        <dbReference type="ARBA" id="ARBA00022729"/>
    </source>
</evidence>
<protein>
    <recommendedName>
        <fullName evidence="7">Guanylate cyclase activator 2B</fullName>
    </recommendedName>
</protein>
<dbReference type="SUPFAM" id="SSF89890">
    <property type="entry name" value="Proguanylin"/>
    <property type="match status" value="1"/>
</dbReference>
<dbReference type="Proteomes" id="UP000694567">
    <property type="component" value="Unplaced"/>
</dbReference>
<accession>A0A8C0IIH0</accession>
<evidence type="ECO:0000256" key="2">
    <source>
        <dbReference type="ARBA" id="ARBA00009883"/>
    </source>
</evidence>
<reference evidence="8" key="2">
    <citation type="submission" date="2025-09" db="UniProtKB">
        <authorList>
            <consortium name="Ensembl"/>
        </authorList>
    </citation>
    <scope>IDENTIFICATION</scope>
</reference>
<dbReference type="GO" id="GO:0030250">
    <property type="term" value="F:guanylate cyclase activator activity"/>
    <property type="evidence" value="ECO:0007669"/>
    <property type="project" value="InterPro"/>
</dbReference>
<dbReference type="Ensembl" id="ENSBOBT00000024336.1">
    <property type="protein sequence ID" value="ENSBOBP00000023814.1"/>
    <property type="gene ID" value="ENSBOBG00000014217.1"/>
</dbReference>
<dbReference type="PANTHER" id="PTHR11318">
    <property type="entry name" value="GUANYLIN FAMILY MEMBER"/>
    <property type="match status" value="1"/>
</dbReference>
<dbReference type="InterPro" id="IPR036382">
    <property type="entry name" value="Guanylin_sf"/>
</dbReference>
<dbReference type="AlphaFoldDB" id="A0A8C0IIH0"/>
<comment type="function">
    <text evidence="6">Endogenous activator of intestinal guanylate cyclase. It stimulates this enzyme through the same receptor binding region as the heat-stable enterotoxins. May be a potent physiological regulator of intestinal fluid and electrolyte transport. May be an autocrine/paracrine regulator of intestinal salt and water transport.</text>
</comment>
<keyword evidence="5" id="KW-1015">Disulfide bond</keyword>
<sequence length="131" mass="14793">MGLSHGREKCTTSASIHITRGTSLLLSLSLEELIILPSDGDLKFSLESVKKLKELMDENRHIHHRMVVPMSSYSPCHEKDLPEEFQSVCKREDASMIFERLTPLQENSCCAELSCSPYRSGCCNLEKSSFK</sequence>
<dbReference type="PANTHER" id="PTHR11318:SF4">
    <property type="entry name" value="GUANYLATE CYCLASE ACTIVATOR 2B"/>
    <property type="match status" value="1"/>
</dbReference>
<comment type="similarity">
    <text evidence="2">Belongs to the guanylin family.</text>
</comment>
<reference evidence="8" key="1">
    <citation type="submission" date="2025-08" db="UniProtKB">
        <authorList>
            <consortium name="Ensembl"/>
        </authorList>
    </citation>
    <scope>IDENTIFICATION</scope>
</reference>
<proteinExistence type="inferred from homology"/>
<evidence type="ECO:0000256" key="3">
    <source>
        <dbReference type="ARBA" id="ARBA00022525"/>
    </source>
</evidence>
<evidence type="ECO:0000256" key="7">
    <source>
        <dbReference type="ARBA" id="ARBA00041176"/>
    </source>
</evidence>
<dbReference type="GO" id="GO:0005576">
    <property type="term" value="C:extracellular region"/>
    <property type="evidence" value="ECO:0007669"/>
    <property type="project" value="UniProtKB-SubCell"/>
</dbReference>
<name>A0A8C0IIH0_BUBBB</name>
<evidence type="ECO:0000256" key="5">
    <source>
        <dbReference type="ARBA" id="ARBA00023157"/>
    </source>
</evidence>
<dbReference type="Gene3D" id="3.90.1450.10">
    <property type="entry name" value="Guanylin"/>
    <property type="match status" value="1"/>
</dbReference>
<comment type="subcellular location">
    <subcellularLocation>
        <location evidence="1">Secreted</location>
    </subcellularLocation>
</comment>
<evidence type="ECO:0000256" key="6">
    <source>
        <dbReference type="ARBA" id="ARBA00037765"/>
    </source>
</evidence>